<evidence type="ECO:0000256" key="3">
    <source>
        <dbReference type="SAM" id="MobiDB-lite"/>
    </source>
</evidence>
<keyword evidence="1" id="KW-0238">DNA-binding</keyword>
<name>A0ABQ2RFA7_9ACTN</name>
<evidence type="ECO:0000313" key="6">
    <source>
        <dbReference type="Proteomes" id="UP000611554"/>
    </source>
</evidence>
<comment type="caution">
    <text evidence="5">The sequence shown here is derived from an EMBL/GenBank/DDBJ whole genome shotgun (WGS) entry which is preliminary data.</text>
</comment>
<evidence type="ECO:0000256" key="2">
    <source>
        <dbReference type="ARBA" id="ARBA00023172"/>
    </source>
</evidence>
<sequence length="564" mass="62760">MKGSTFKRCKCRGDDGRELGAKCPELRRKNGSWNPSHGSWYGKAELPAAPDGKRVDLRVGGFRTEAELANFFEDALRLISIPDSGPDGHTARMEIRQLILDARRNRGPMPLFDEIRRKYQAGQAFRPETFGEFWARWIARRRRTGDIRKSTLIAYESHHRIHLHVLDDVRMDRLRVTHLDALFAGIDDKNAELLAAKASEDPAVRAAVRGQRVTGPATKQRIRATLRSALSDAQREGLVSENVAKLVKLEAAKRPKGLVWTMERVTAWTAEYERALEQAREEAGGKTVNALKVWAAMPRPSKVMVWTPAQLGVFLDHAARHRLYGLFHLVGFRGLRRGEACGLRWEDTDLDAGQVIVRTQLVQVGWDVEEGDPKTDSSEAPIALDQATVKVLRAHRGRQNAERLAWGEAWQETGRVFTREDGSELHPAWVSEQFERLAFEAGLPPIRMHDLRHGAATMGLSAGVDMATVQAMLRHSSITITSDTYTSIMPEVAREAAEAIAALVPRRAVVGEASETTGLPSVSPGGVPGPTDFRARRNPLVNRGLKSRAPGTRTQNLRIKSPQL</sequence>
<dbReference type="PANTHER" id="PTHR30349">
    <property type="entry name" value="PHAGE INTEGRASE-RELATED"/>
    <property type="match status" value="1"/>
</dbReference>
<dbReference type="SUPFAM" id="SSF56349">
    <property type="entry name" value="DNA breaking-rejoining enzymes"/>
    <property type="match status" value="2"/>
</dbReference>
<reference evidence="6" key="1">
    <citation type="journal article" date="2019" name="Int. J. Syst. Evol. Microbiol.">
        <title>The Global Catalogue of Microorganisms (GCM) 10K type strain sequencing project: providing services to taxonomists for standard genome sequencing and annotation.</title>
        <authorList>
            <consortium name="The Broad Institute Genomics Platform"/>
            <consortium name="The Broad Institute Genome Sequencing Center for Infectious Disease"/>
            <person name="Wu L."/>
            <person name="Ma J."/>
        </authorList>
    </citation>
    <scope>NUCLEOTIDE SEQUENCE [LARGE SCALE GENOMIC DNA]</scope>
    <source>
        <strain evidence="6">JCM 3115</strain>
    </source>
</reference>
<dbReference type="EMBL" id="BMQJ01000019">
    <property type="protein sequence ID" value="GGQ23720.1"/>
    <property type="molecule type" value="Genomic_DNA"/>
</dbReference>
<dbReference type="InterPro" id="IPR050090">
    <property type="entry name" value="Tyrosine_recombinase_XerCD"/>
</dbReference>
<evidence type="ECO:0000313" key="5">
    <source>
        <dbReference type="EMBL" id="GGQ23720.1"/>
    </source>
</evidence>
<dbReference type="InterPro" id="IPR010998">
    <property type="entry name" value="Integrase_recombinase_N"/>
</dbReference>
<proteinExistence type="predicted"/>
<dbReference type="Pfam" id="PF00589">
    <property type="entry name" value="Phage_integrase"/>
    <property type="match status" value="1"/>
</dbReference>
<accession>A0ABQ2RFA7</accession>
<feature type="region of interest" description="Disordered" evidence="3">
    <location>
        <begin position="515"/>
        <end position="564"/>
    </location>
</feature>
<feature type="compositionally biased region" description="Polar residues" evidence="3">
    <location>
        <begin position="552"/>
        <end position="564"/>
    </location>
</feature>
<dbReference type="CDD" id="cd01189">
    <property type="entry name" value="INT_ICEBs1_C_like"/>
    <property type="match status" value="1"/>
</dbReference>
<protein>
    <submittedName>
        <fullName evidence="5">Site-specific integrase</fullName>
    </submittedName>
</protein>
<evidence type="ECO:0000256" key="1">
    <source>
        <dbReference type="ARBA" id="ARBA00023125"/>
    </source>
</evidence>
<keyword evidence="6" id="KW-1185">Reference proteome</keyword>
<organism evidence="5 6">
    <name type="scientific">Streptosporangium pseudovulgare</name>
    <dbReference type="NCBI Taxonomy" id="35765"/>
    <lineage>
        <taxon>Bacteria</taxon>
        <taxon>Bacillati</taxon>
        <taxon>Actinomycetota</taxon>
        <taxon>Actinomycetes</taxon>
        <taxon>Streptosporangiales</taxon>
        <taxon>Streptosporangiaceae</taxon>
        <taxon>Streptosporangium</taxon>
    </lineage>
</organism>
<evidence type="ECO:0000259" key="4">
    <source>
        <dbReference type="PROSITE" id="PS51898"/>
    </source>
</evidence>
<dbReference type="Proteomes" id="UP000611554">
    <property type="component" value="Unassembled WGS sequence"/>
</dbReference>
<dbReference type="InterPro" id="IPR011010">
    <property type="entry name" value="DNA_brk_join_enz"/>
</dbReference>
<dbReference type="PROSITE" id="PS51898">
    <property type="entry name" value="TYR_RECOMBINASE"/>
    <property type="match status" value="1"/>
</dbReference>
<dbReference type="InterPro" id="IPR013762">
    <property type="entry name" value="Integrase-like_cat_sf"/>
</dbReference>
<dbReference type="InterPro" id="IPR002104">
    <property type="entry name" value="Integrase_catalytic"/>
</dbReference>
<dbReference type="Gene3D" id="1.10.443.10">
    <property type="entry name" value="Intergrase catalytic core"/>
    <property type="match status" value="1"/>
</dbReference>
<dbReference type="PANTHER" id="PTHR30349:SF91">
    <property type="entry name" value="INTA PROTEIN"/>
    <property type="match status" value="1"/>
</dbReference>
<keyword evidence="2" id="KW-0233">DNA recombination</keyword>
<gene>
    <name evidence="5" type="ORF">GCM10010140_62510</name>
</gene>
<dbReference type="Gene3D" id="1.10.150.130">
    <property type="match status" value="1"/>
</dbReference>
<feature type="domain" description="Tyr recombinase" evidence="4">
    <location>
        <begin position="301"/>
        <end position="498"/>
    </location>
</feature>